<gene>
    <name evidence="18" type="ordered locus">Thivi_0413</name>
</gene>
<dbReference type="PROSITE" id="PS50110">
    <property type="entry name" value="RESPONSE_REGULATORY"/>
    <property type="match status" value="1"/>
</dbReference>
<dbReference type="Pfam" id="PF13426">
    <property type="entry name" value="PAS_9"/>
    <property type="match status" value="1"/>
</dbReference>
<keyword evidence="4" id="KW-0963">Cytoplasm</keyword>
<dbReference type="EC" id="2.7.13.3" evidence="3"/>
<dbReference type="GO" id="GO:0005524">
    <property type="term" value="F:ATP binding"/>
    <property type="evidence" value="ECO:0007669"/>
    <property type="project" value="UniProtKB-KW"/>
</dbReference>
<organism evidence="18 19">
    <name type="scientific">Thiocystis violascens (strain ATCC 17096 / DSM 198 / 6111)</name>
    <name type="common">Chromatium violascens</name>
    <dbReference type="NCBI Taxonomy" id="765911"/>
    <lineage>
        <taxon>Bacteria</taxon>
        <taxon>Pseudomonadati</taxon>
        <taxon>Pseudomonadota</taxon>
        <taxon>Gammaproteobacteria</taxon>
        <taxon>Chromatiales</taxon>
        <taxon>Chromatiaceae</taxon>
        <taxon>Thiocystis</taxon>
    </lineage>
</organism>
<dbReference type="GO" id="GO:0005737">
    <property type="term" value="C:cytoplasm"/>
    <property type="evidence" value="ECO:0007669"/>
    <property type="project" value="UniProtKB-SubCell"/>
</dbReference>
<evidence type="ECO:0000256" key="2">
    <source>
        <dbReference type="ARBA" id="ARBA00004496"/>
    </source>
</evidence>
<dbReference type="SUPFAM" id="SSF55785">
    <property type="entry name" value="PYP-like sensor domain (PAS domain)"/>
    <property type="match status" value="3"/>
</dbReference>
<dbReference type="GO" id="GO:0032991">
    <property type="term" value="C:protein-containing complex"/>
    <property type="evidence" value="ECO:0007669"/>
    <property type="project" value="UniProtKB-ARBA"/>
</dbReference>
<dbReference type="Gene3D" id="3.30.450.40">
    <property type="match status" value="1"/>
</dbReference>
<dbReference type="PRINTS" id="PR00344">
    <property type="entry name" value="BCTRLSENSOR"/>
</dbReference>
<dbReference type="InterPro" id="IPR000700">
    <property type="entry name" value="PAS-assoc_C"/>
</dbReference>
<dbReference type="SUPFAM" id="SSF55781">
    <property type="entry name" value="GAF domain-like"/>
    <property type="match status" value="1"/>
</dbReference>
<evidence type="ECO:0000256" key="6">
    <source>
        <dbReference type="ARBA" id="ARBA00022679"/>
    </source>
</evidence>
<dbReference type="eggNOG" id="COG2205">
    <property type="taxonomic scope" value="Bacteria"/>
</dbReference>
<dbReference type="STRING" id="765911.Thivi_0413"/>
<evidence type="ECO:0000259" key="14">
    <source>
        <dbReference type="PROSITE" id="PS50109"/>
    </source>
</evidence>
<reference evidence="18 19" key="1">
    <citation type="submission" date="2012-06" db="EMBL/GenBank/DDBJ databases">
        <title>Complete sequence of Thiocystis violascens DSM 198.</title>
        <authorList>
            <consortium name="US DOE Joint Genome Institute"/>
            <person name="Lucas S."/>
            <person name="Han J."/>
            <person name="Lapidus A."/>
            <person name="Cheng J.-F."/>
            <person name="Goodwin L."/>
            <person name="Pitluck S."/>
            <person name="Peters L."/>
            <person name="Ovchinnikova G."/>
            <person name="Teshima H."/>
            <person name="Detter J.C."/>
            <person name="Han C."/>
            <person name="Tapia R."/>
            <person name="Land M."/>
            <person name="Hauser L."/>
            <person name="Kyrpides N."/>
            <person name="Ivanova N."/>
            <person name="Pagani I."/>
            <person name="Vogl K."/>
            <person name="Liu Z."/>
            <person name="Frigaard N.-U."/>
            <person name="Bryant D."/>
            <person name="Woyke T."/>
        </authorList>
    </citation>
    <scope>NUCLEOTIDE SEQUENCE [LARGE SCALE GENOMIC DNA]</scope>
    <source>
        <strain evidence="19">ATCC 17096 / DSM 198 / 6111</strain>
    </source>
</reference>
<dbReference type="InterPro" id="IPR004358">
    <property type="entry name" value="Sig_transdc_His_kin-like_C"/>
</dbReference>
<dbReference type="SUPFAM" id="SSF47384">
    <property type="entry name" value="Homodimeric domain of signal transducing histidine kinase"/>
    <property type="match status" value="1"/>
</dbReference>
<dbReference type="PROSITE" id="PS50112">
    <property type="entry name" value="PAS"/>
    <property type="match status" value="1"/>
</dbReference>
<evidence type="ECO:0000259" key="17">
    <source>
        <dbReference type="PROSITE" id="PS50113"/>
    </source>
</evidence>
<comment type="subunit">
    <text evidence="11">At low DSF concentrations, interacts with RpfF.</text>
</comment>
<accession>I3Y664</accession>
<dbReference type="Pfam" id="PF00072">
    <property type="entry name" value="Response_reg"/>
    <property type="match status" value="1"/>
</dbReference>
<dbReference type="SUPFAM" id="SSF55874">
    <property type="entry name" value="ATPase domain of HSP90 chaperone/DNA topoisomerase II/histidine kinase"/>
    <property type="match status" value="1"/>
</dbReference>
<dbReference type="Gene3D" id="3.30.565.10">
    <property type="entry name" value="Histidine kinase-like ATPase, C-terminal domain"/>
    <property type="match status" value="1"/>
</dbReference>
<evidence type="ECO:0000256" key="11">
    <source>
        <dbReference type="ARBA" id="ARBA00064003"/>
    </source>
</evidence>
<evidence type="ECO:0000259" key="15">
    <source>
        <dbReference type="PROSITE" id="PS50110"/>
    </source>
</evidence>
<dbReference type="HOGENOM" id="CLU_284531_0_0_6"/>
<dbReference type="PANTHER" id="PTHR45339">
    <property type="entry name" value="HYBRID SIGNAL TRANSDUCTION HISTIDINE KINASE J"/>
    <property type="match status" value="1"/>
</dbReference>
<dbReference type="InterPro" id="IPR001789">
    <property type="entry name" value="Sig_transdc_resp-reg_receiver"/>
</dbReference>
<dbReference type="Pfam" id="PF00512">
    <property type="entry name" value="HisKA"/>
    <property type="match status" value="1"/>
</dbReference>
<evidence type="ECO:0000256" key="13">
    <source>
        <dbReference type="PROSITE-ProRule" id="PRU00169"/>
    </source>
</evidence>
<dbReference type="eggNOG" id="COG0784">
    <property type="taxonomic scope" value="Bacteria"/>
</dbReference>
<dbReference type="SUPFAM" id="SSF52172">
    <property type="entry name" value="CheY-like"/>
    <property type="match status" value="1"/>
</dbReference>
<feature type="domain" description="PAC" evidence="17">
    <location>
        <begin position="221"/>
        <end position="273"/>
    </location>
</feature>
<comment type="catalytic activity">
    <reaction evidence="1">
        <text>ATP + protein L-histidine = ADP + protein N-phospho-L-histidine.</text>
        <dbReference type="EC" id="2.7.13.3"/>
    </reaction>
</comment>
<feature type="domain" description="Histidine kinase" evidence="14">
    <location>
        <begin position="724"/>
        <end position="944"/>
    </location>
</feature>
<dbReference type="InterPro" id="IPR036890">
    <property type="entry name" value="HATPase_C_sf"/>
</dbReference>
<keyword evidence="9" id="KW-0067">ATP-binding</keyword>
<dbReference type="Gene3D" id="1.10.287.130">
    <property type="match status" value="1"/>
</dbReference>
<dbReference type="AlphaFoldDB" id="I3Y664"/>
<dbReference type="InterPro" id="IPR000014">
    <property type="entry name" value="PAS"/>
</dbReference>
<evidence type="ECO:0000256" key="8">
    <source>
        <dbReference type="ARBA" id="ARBA00022777"/>
    </source>
</evidence>
<dbReference type="GO" id="GO:0000155">
    <property type="term" value="F:phosphorelay sensor kinase activity"/>
    <property type="evidence" value="ECO:0007669"/>
    <property type="project" value="InterPro"/>
</dbReference>
<dbReference type="InterPro" id="IPR013656">
    <property type="entry name" value="PAS_4"/>
</dbReference>
<dbReference type="InterPro" id="IPR035965">
    <property type="entry name" value="PAS-like_dom_sf"/>
</dbReference>
<evidence type="ECO:0000256" key="4">
    <source>
        <dbReference type="ARBA" id="ARBA00022490"/>
    </source>
</evidence>
<dbReference type="EMBL" id="CP003154">
    <property type="protein sequence ID" value="AFL72482.1"/>
    <property type="molecule type" value="Genomic_DNA"/>
</dbReference>
<dbReference type="Pfam" id="PF08447">
    <property type="entry name" value="PAS_3"/>
    <property type="match status" value="1"/>
</dbReference>
<dbReference type="FunFam" id="3.30.565.10:FF:000010">
    <property type="entry name" value="Sensor histidine kinase RcsC"/>
    <property type="match status" value="1"/>
</dbReference>
<dbReference type="SMART" id="SM00387">
    <property type="entry name" value="HATPase_c"/>
    <property type="match status" value="1"/>
</dbReference>
<dbReference type="CDD" id="cd16922">
    <property type="entry name" value="HATPase_EvgS-ArcB-TorS-like"/>
    <property type="match status" value="1"/>
</dbReference>
<dbReference type="FunFam" id="3.30.450.20:FF:000099">
    <property type="entry name" value="Sensory box sensor histidine kinase"/>
    <property type="match status" value="1"/>
</dbReference>
<sequence length="1091" mass="120347">MSTTDPKSIRAGQGLPALTHGEAILASDLSSKLLELMPNGLAVCRMLFEEGIPCDYIHLYTNPAFHAQTGLGPVCGQRITDVIPGIREADPQLFEIYGRVAAGGDPERVELAINALNKRFSIQVFCPQPDHFVVIFDDITQRQQDEVQLRLQALVLDQIQDHVTITDLNGVVTYVNRTQVEALQCPPSAMIDQHVSAYGESLQADATQQEIVEATLTQGAWNGKVVNVRPDGSSLLLDLRTTLIKDDAGKPVAMVGIGTDITARLQVEAALRDSERHYRVLFDNLFAGVVVHGPDTGILFSNPMASQLLGLTTAQMRGLTAIDPAWCFIREDGTRMPVEEYPVHRVVASGVATHQVILGILRPDRKGPTWVQCQAHPILGDQGQIEQIVVIFFEMTERKQAEEIQAFLAQTSSKATDASFFQALARFLAERLDVFYVCIDRLEGDGLNARTLAVWCDGHFEDNVTYALRDTPCGEVVGQQICCFPARVCQSFPRDQVLQDLRAESYIGTTLWSHTGQPIGLIAVIGREPLNHRPQAEAILKQVAIRAAGELERLFAEESLRESEQHFRTLANGGETLIWASGQDKLCDYFNEPWLRFTGRALAQEVGNGWSEGVHPEDFDRCLQTYVTAFDQRQPFSMNYRLRHADGAYRWLRDDGNPRYDSQGVFLGYIGFCVDITEQKAAAEELDRYRQHLEQLVEARTRELVIAKEAAETANVAKSAFLANMSHEIRTPLNAITGMTYLLKRAGVTAQQAERLGTIETAGRHLLEIINAVLDLSKIEAGQFALEDVEVNVVTLVANVASILSEGARAKGLTLVIDIQPLPSSLRGDPTRLQQALLNYATNAIKFTVTGTITLRTRVEVDLSDRVLVRFEVQDTGIGIAPAILPKLFSNFEQADNSISRKYGGTGLGLAITKKLAQLMGGEVGVESTPGVGSTFWFTARLNKDPCATNASPALTDSAEASLLRDYSGRRILLVEDEPINREVARMLLDDLGMIVEMAEDGAQAVELACRYDYDLILMDMQMPNLDGLEATRRIRQWPDRSLVPILALTANAFADDKARCFAAGMNDFIAKPIDPEVLFAALLTWLAKFG</sequence>
<dbReference type="InterPro" id="IPR029016">
    <property type="entry name" value="GAF-like_dom_sf"/>
</dbReference>
<dbReference type="KEGG" id="tvi:Thivi_0413"/>
<dbReference type="Pfam" id="PF08448">
    <property type="entry name" value="PAS_4"/>
    <property type="match status" value="1"/>
</dbReference>
<dbReference type="OrthoDB" id="9810730at2"/>
<dbReference type="eggNOG" id="COG2202">
    <property type="taxonomic scope" value="Bacteria"/>
</dbReference>
<dbReference type="Gene3D" id="3.30.450.20">
    <property type="entry name" value="PAS domain"/>
    <property type="match status" value="4"/>
</dbReference>
<evidence type="ECO:0000256" key="10">
    <source>
        <dbReference type="ARBA" id="ARBA00023012"/>
    </source>
</evidence>
<keyword evidence="10" id="KW-0902">Two-component regulatory system</keyword>
<evidence type="ECO:0000256" key="3">
    <source>
        <dbReference type="ARBA" id="ARBA00012438"/>
    </source>
</evidence>
<dbReference type="Gene3D" id="3.40.50.2300">
    <property type="match status" value="1"/>
</dbReference>
<protein>
    <recommendedName>
        <fullName evidence="12">Sensory/regulatory protein RpfC</fullName>
        <ecNumber evidence="3">2.7.13.3</ecNumber>
    </recommendedName>
</protein>
<evidence type="ECO:0000256" key="7">
    <source>
        <dbReference type="ARBA" id="ARBA00022741"/>
    </source>
</evidence>
<name>I3Y664_THIV6</name>
<dbReference type="InterPro" id="IPR005467">
    <property type="entry name" value="His_kinase_dom"/>
</dbReference>
<dbReference type="SMART" id="SM00448">
    <property type="entry name" value="REC"/>
    <property type="match status" value="1"/>
</dbReference>
<dbReference type="PROSITE" id="PS50113">
    <property type="entry name" value="PAC"/>
    <property type="match status" value="3"/>
</dbReference>
<evidence type="ECO:0000313" key="19">
    <source>
        <dbReference type="Proteomes" id="UP000006062"/>
    </source>
</evidence>
<evidence type="ECO:0000256" key="12">
    <source>
        <dbReference type="ARBA" id="ARBA00068150"/>
    </source>
</evidence>
<keyword evidence="19" id="KW-1185">Reference proteome</keyword>
<dbReference type="CDD" id="cd17546">
    <property type="entry name" value="REC_hyHK_CKI1_RcsC-like"/>
    <property type="match status" value="1"/>
</dbReference>
<dbReference type="InterPro" id="IPR036097">
    <property type="entry name" value="HisK_dim/P_sf"/>
</dbReference>
<feature type="domain" description="PAC" evidence="17">
    <location>
        <begin position="354"/>
        <end position="407"/>
    </location>
</feature>
<feature type="domain" description="Response regulatory" evidence="15">
    <location>
        <begin position="971"/>
        <end position="1087"/>
    </location>
</feature>
<dbReference type="Proteomes" id="UP000006062">
    <property type="component" value="Chromosome"/>
</dbReference>
<evidence type="ECO:0000256" key="1">
    <source>
        <dbReference type="ARBA" id="ARBA00000085"/>
    </source>
</evidence>
<dbReference type="CDD" id="cd00130">
    <property type="entry name" value="PAS"/>
    <property type="match status" value="3"/>
</dbReference>
<dbReference type="InterPro" id="IPR013655">
    <property type="entry name" value="PAS_fold_3"/>
</dbReference>
<evidence type="ECO:0000313" key="18">
    <source>
        <dbReference type="EMBL" id="AFL72482.1"/>
    </source>
</evidence>
<dbReference type="SMART" id="SM00388">
    <property type="entry name" value="HisKA"/>
    <property type="match status" value="1"/>
</dbReference>
<evidence type="ECO:0000256" key="5">
    <source>
        <dbReference type="ARBA" id="ARBA00022553"/>
    </source>
</evidence>
<dbReference type="InterPro" id="IPR011006">
    <property type="entry name" value="CheY-like_superfamily"/>
</dbReference>
<keyword evidence="8" id="KW-0418">Kinase</keyword>
<dbReference type="InterPro" id="IPR003594">
    <property type="entry name" value="HATPase_dom"/>
</dbReference>
<feature type="domain" description="PAS" evidence="16">
    <location>
        <begin position="274"/>
        <end position="318"/>
    </location>
</feature>
<dbReference type="RefSeq" id="WP_014776984.1">
    <property type="nucleotide sequence ID" value="NC_018012.1"/>
</dbReference>
<comment type="subcellular location">
    <subcellularLocation>
        <location evidence="2">Cytoplasm</location>
    </subcellularLocation>
</comment>
<dbReference type="InterPro" id="IPR001610">
    <property type="entry name" value="PAC"/>
</dbReference>
<feature type="modified residue" description="4-aspartylphosphate" evidence="13">
    <location>
        <position position="1020"/>
    </location>
</feature>
<dbReference type="Pfam" id="PF02518">
    <property type="entry name" value="HATPase_c"/>
    <property type="match status" value="1"/>
</dbReference>
<dbReference type="CDD" id="cd00082">
    <property type="entry name" value="HisKA"/>
    <property type="match status" value="1"/>
</dbReference>
<evidence type="ECO:0000256" key="9">
    <source>
        <dbReference type="ARBA" id="ARBA00022840"/>
    </source>
</evidence>
<proteinExistence type="predicted"/>
<keyword evidence="5 13" id="KW-0597">Phosphoprotein</keyword>
<feature type="domain" description="PAC" evidence="17">
    <location>
        <begin position="636"/>
        <end position="688"/>
    </location>
</feature>
<dbReference type="SMART" id="SM00086">
    <property type="entry name" value="PAC"/>
    <property type="match status" value="3"/>
</dbReference>
<keyword evidence="6" id="KW-0808">Transferase</keyword>
<dbReference type="NCBIfam" id="TIGR00229">
    <property type="entry name" value="sensory_box"/>
    <property type="match status" value="2"/>
</dbReference>
<dbReference type="SMART" id="SM00091">
    <property type="entry name" value="PAS"/>
    <property type="match status" value="3"/>
</dbReference>
<keyword evidence="7" id="KW-0547">Nucleotide-binding</keyword>
<dbReference type="eggNOG" id="COG2203">
    <property type="taxonomic scope" value="Bacteria"/>
</dbReference>
<dbReference type="PANTHER" id="PTHR45339:SF1">
    <property type="entry name" value="HYBRID SIGNAL TRANSDUCTION HISTIDINE KINASE J"/>
    <property type="match status" value="1"/>
</dbReference>
<dbReference type="InterPro" id="IPR003661">
    <property type="entry name" value="HisK_dim/P_dom"/>
</dbReference>
<dbReference type="FunFam" id="1.10.287.130:FF:000002">
    <property type="entry name" value="Two-component osmosensing histidine kinase"/>
    <property type="match status" value="1"/>
</dbReference>
<evidence type="ECO:0000259" key="16">
    <source>
        <dbReference type="PROSITE" id="PS50112"/>
    </source>
</evidence>
<dbReference type="PROSITE" id="PS50109">
    <property type="entry name" value="HIS_KIN"/>
    <property type="match status" value="1"/>
</dbReference>